<evidence type="ECO:0000313" key="3">
    <source>
        <dbReference type="Proteomes" id="UP000184520"/>
    </source>
</evidence>
<dbReference type="Gene3D" id="3.30.365.10">
    <property type="entry name" value="Aldehyde oxidase/xanthine dehydrogenase, molybdopterin binding domain"/>
    <property type="match status" value="4"/>
</dbReference>
<name>A0A1M5MCY6_9ALTE</name>
<protein>
    <submittedName>
        <fullName evidence="2">Isoquinoline 1-oxidoreductase, beta subunit</fullName>
    </submittedName>
</protein>
<dbReference type="OrthoDB" id="9767994at2"/>
<dbReference type="SMART" id="SM01008">
    <property type="entry name" value="Ald_Xan_dh_C"/>
    <property type="match status" value="1"/>
</dbReference>
<dbReference type="Proteomes" id="UP000184520">
    <property type="component" value="Unassembled WGS sequence"/>
</dbReference>
<dbReference type="PANTHER" id="PTHR47495:SF3">
    <property type="entry name" value="BLR6219 PROTEIN"/>
    <property type="match status" value="1"/>
</dbReference>
<dbReference type="InterPro" id="IPR008274">
    <property type="entry name" value="AldOxase/xan_DH_MoCoBD1"/>
</dbReference>
<dbReference type="InterPro" id="IPR006311">
    <property type="entry name" value="TAT_signal"/>
</dbReference>
<dbReference type="InterPro" id="IPR046867">
    <property type="entry name" value="AldOxase/xan_DH_MoCoBD2"/>
</dbReference>
<dbReference type="InterPro" id="IPR000674">
    <property type="entry name" value="Ald_Oxase/Xan_DH_a/b"/>
</dbReference>
<feature type="domain" description="Aldehyde oxidase/xanthine dehydrogenase a/b hammerhead" evidence="1">
    <location>
        <begin position="216"/>
        <end position="311"/>
    </location>
</feature>
<dbReference type="Pfam" id="PF02738">
    <property type="entry name" value="MoCoBD_1"/>
    <property type="match status" value="1"/>
</dbReference>
<organism evidence="2 3">
    <name type="scientific">Marisediminitalea aggregata</name>
    <dbReference type="NCBI Taxonomy" id="634436"/>
    <lineage>
        <taxon>Bacteria</taxon>
        <taxon>Pseudomonadati</taxon>
        <taxon>Pseudomonadota</taxon>
        <taxon>Gammaproteobacteria</taxon>
        <taxon>Alteromonadales</taxon>
        <taxon>Alteromonadaceae</taxon>
        <taxon>Marisediminitalea</taxon>
    </lineage>
</organism>
<proteinExistence type="predicted"/>
<dbReference type="GO" id="GO:0016491">
    <property type="term" value="F:oxidoreductase activity"/>
    <property type="evidence" value="ECO:0007669"/>
    <property type="project" value="InterPro"/>
</dbReference>
<keyword evidence="3" id="KW-1185">Reference proteome</keyword>
<evidence type="ECO:0000259" key="1">
    <source>
        <dbReference type="SMART" id="SM01008"/>
    </source>
</evidence>
<dbReference type="PROSITE" id="PS51318">
    <property type="entry name" value="TAT"/>
    <property type="match status" value="1"/>
</dbReference>
<dbReference type="InterPro" id="IPR012368">
    <property type="entry name" value="OxRdtase_Mopterin-bd_su_IorB"/>
</dbReference>
<dbReference type="EMBL" id="FQWD01000004">
    <property type="protein sequence ID" value="SHG75086.1"/>
    <property type="molecule type" value="Genomic_DNA"/>
</dbReference>
<dbReference type="InterPro" id="IPR037165">
    <property type="entry name" value="AldOxase/xan_DH_Mopterin-bd_sf"/>
</dbReference>
<dbReference type="STRING" id="634436.SAMN05216361_2985"/>
<dbReference type="InterPro" id="IPR052516">
    <property type="entry name" value="N-heterocyclic_Hydroxylase"/>
</dbReference>
<dbReference type="AlphaFoldDB" id="A0A1M5MCY6"/>
<reference evidence="3" key="1">
    <citation type="submission" date="2016-11" db="EMBL/GenBank/DDBJ databases">
        <authorList>
            <person name="Varghese N."/>
            <person name="Submissions S."/>
        </authorList>
    </citation>
    <scope>NUCLEOTIDE SEQUENCE [LARGE SCALE GENOMIC DNA]</scope>
    <source>
        <strain evidence="3">CGMCC 1.8995</strain>
    </source>
</reference>
<gene>
    <name evidence="2" type="ORF">SAMN05216361_2985</name>
</gene>
<dbReference type="PANTHER" id="PTHR47495">
    <property type="entry name" value="ALDEHYDE DEHYDROGENASE"/>
    <property type="match status" value="1"/>
</dbReference>
<dbReference type="PIRSF" id="PIRSF036389">
    <property type="entry name" value="IOR_B"/>
    <property type="match status" value="1"/>
</dbReference>
<dbReference type="RefSeq" id="WP_073323777.1">
    <property type="nucleotide sequence ID" value="NZ_FQWD01000004.1"/>
</dbReference>
<sequence length="758" mass="82361">MKTPHSTQTLPTSLGRRRFLQATAATGGGLMINFSWLGAALAARSDADSLPDKLFSLNAYIHIASSGTITAMVPNPEFGQNLMTSMPMILAEELDADWQSVVAEQAPYDPALYERQFSGGSQSIRRAWSGLRMAGAAARHMLMQAAAGSWNVPMASLTTHQGIVKHAASGKQATYGELASLAATLPVPENVAVKSVDDFSLIGSAKKNLVGREIVTGKPLFGMDTQVDGMLIAMIVHAPAFGQTLVSADTDAIKAMPGIRDAFVFDALEPDYTKNYFDVTAFPTMVAIVGDSTWQVMKAKKALNAKWKTFDGYEETIDRFGSPAVIKVPGGLENTSDHKQAMADVLSGKREGLRELRRDGDPEAAFANAARVVESTYYAPYLAHNTMEPMNFFADATGEVVNVSGPLQGPIFIRQTLAERLNISPDNINIDMKRMGGGFGRRAYSHYLVEAAVISKKVNKPVKLIYTREDDMTMGIYRPTYSVKLRAALNEQNELTAYQVSGVGVPEHCVHEHRFPAGAIDNYLAEGAEIDSNITVGAFRAPRSNFMAMAEQAFLDEVAEAMGQDPIDLRLSLLKRAQQNPVGSNNDYDAARYAGVLQQVRETSGWDNLPATSKKGVAAYYCHNSYAAHVVTLDAEDQRNPKIDNVFSVLDCGIVVNTEGAVNMVEGAVIDGIGNAMYGEMTFTDGKPDKQNFDRYRMIRMNEIPKNISVSFVQSDTEPTGLGEPPFPPIFPALANALYQGTGKRLYEQPFAPQIAKG</sequence>
<dbReference type="SUPFAM" id="SSF56003">
    <property type="entry name" value="Molybdenum cofactor-binding domain"/>
    <property type="match status" value="2"/>
</dbReference>
<dbReference type="Gene3D" id="3.90.1170.50">
    <property type="entry name" value="Aldehyde oxidase/xanthine dehydrogenase, a/b hammerhead"/>
    <property type="match status" value="1"/>
</dbReference>
<dbReference type="Pfam" id="PF20256">
    <property type="entry name" value="MoCoBD_2"/>
    <property type="match status" value="2"/>
</dbReference>
<evidence type="ECO:0000313" key="2">
    <source>
        <dbReference type="EMBL" id="SHG75086.1"/>
    </source>
</evidence>
<accession>A0A1M5MCY6</accession>